<dbReference type="AlphaFoldDB" id="A0A8C3W797"/>
<sequence>MLSPLQDRERGGRVDSALRRRRPRAEDVKGSVVGLAAAGPGRRPAGLSCLLGSDSGLREALRCFAVQPHPPTFSLTYPPGFSPPPASLSPCSTPRRFTRVRNKRLASVTVLKETQSRELSGSCAAERRYGWRPGGVPTPSGDHGLGAARPAAHHGANGTAGQQRLLQVPCASAAASPCQLLRWNLSASTRRKPRPRSWPGCPKLSESAGSCCSFPDPLARVPSLQVLVRGCPGIDFDNHN</sequence>
<evidence type="ECO:0000313" key="3">
    <source>
        <dbReference type="Proteomes" id="UP000694540"/>
    </source>
</evidence>
<dbReference type="Proteomes" id="UP000694540">
    <property type="component" value="Unplaced"/>
</dbReference>
<proteinExistence type="predicted"/>
<keyword evidence="3" id="KW-1185">Reference proteome</keyword>
<feature type="region of interest" description="Disordered" evidence="1">
    <location>
        <begin position="1"/>
        <end position="27"/>
    </location>
</feature>
<reference evidence="2" key="2">
    <citation type="submission" date="2025-09" db="UniProtKB">
        <authorList>
            <consortium name="Ensembl"/>
        </authorList>
    </citation>
    <scope>IDENTIFICATION</scope>
</reference>
<evidence type="ECO:0000313" key="2">
    <source>
        <dbReference type="Ensembl" id="ENSCWAP00000008876.1"/>
    </source>
</evidence>
<dbReference type="Ensembl" id="ENSCWAT00000009642.1">
    <property type="protein sequence ID" value="ENSCWAP00000008876.1"/>
    <property type="gene ID" value="ENSCWAG00000006866.1"/>
</dbReference>
<organism evidence="2 3">
    <name type="scientific">Catagonus wagneri</name>
    <name type="common">Chacoan peccary</name>
    <dbReference type="NCBI Taxonomy" id="51154"/>
    <lineage>
        <taxon>Eukaryota</taxon>
        <taxon>Metazoa</taxon>
        <taxon>Chordata</taxon>
        <taxon>Craniata</taxon>
        <taxon>Vertebrata</taxon>
        <taxon>Euteleostomi</taxon>
        <taxon>Mammalia</taxon>
        <taxon>Eutheria</taxon>
        <taxon>Laurasiatheria</taxon>
        <taxon>Artiodactyla</taxon>
        <taxon>Suina</taxon>
        <taxon>Tayassuidae</taxon>
        <taxon>Catagonus</taxon>
    </lineage>
</organism>
<reference evidence="2" key="1">
    <citation type="submission" date="2025-08" db="UniProtKB">
        <authorList>
            <consortium name="Ensembl"/>
        </authorList>
    </citation>
    <scope>IDENTIFICATION</scope>
</reference>
<name>A0A8C3W797_9CETA</name>
<accession>A0A8C3W797</accession>
<evidence type="ECO:0000256" key="1">
    <source>
        <dbReference type="SAM" id="MobiDB-lite"/>
    </source>
</evidence>
<dbReference type="GeneTree" id="ENSGT00410000028443"/>
<protein>
    <submittedName>
        <fullName evidence="2">Uncharacterized protein</fullName>
    </submittedName>
</protein>